<dbReference type="InterPro" id="IPR028366">
    <property type="entry name" value="PhoU"/>
</dbReference>
<feature type="domain" description="PhoU" evidence="2">
    <location>
        <begin position="123"/>
        <end position="210"/>
    </location>
</feature>
<dbReference type="STRING" id="1346286.SAMN05444362_101496"/>
<dbReference type="PANTHER" id="PTHR42930:SF3">
    <property type="entry name" value="PHOSPHATE-SPECIFIC TRANSPORT SYSTEM ACCESSORY PROTEIN PHOU"/>
    <property type="match status" value="1"/>
</dbReference>
<dbReference type="InterPro" id="IPR038078">
    <property type="entry name" value="PhoU-like_sf"/>
</dbReference>
<evidence type="ECO:0000259" key="2">
    <source>
        <dbReference type="Pfam" id="PF01895"/>
    </source>
</evidence>
<feature type="domain" description="PhoU" evidence="2">
    <location>
        <begin position="19"/>
        <end position="103"/>
    </location>
</feature>
<gene>
    <name evidence="3" type="ORF">SAMN05444362_101496</name>
</gene>
<keyword evidence="4" id="KW-1185">Reference proteome</keyword>
<dbReference type="SUPFAM" id="SSF109755">
    <property type="entry name" value="PhoU-like"/>
    <property type="match status" value="1"/>
</dbReference>
<dbReference type="OrthoDB" id="9814256at2"/>
<dbReference type="Gene3D" id="1.20.58.220">
    <property type="entry name" value="Phosphate transport system protein phou homolog 2, domain 2"/>
    <property type="match status" value="2"/>
</dbReference>
<evidence type="ECO:0000256" key="1">
    <source>
        <dbReference type="ARBA" id="ARBA00008107"/>
    </source>
</evidence>
<evidence type="ECO:0000313" key="3">
    <source>
        <dbReference type="EMBL" id="SHE51250.1"/>
    </source>
</evidence>
<dbReference type="PANTHER" id="PTHR42930">
    <property type="entry name" value="PHOSPHATE-SPECIFIC TRANSPORT SYSTEM ACCESSORY PROTEIN PHOU"/>
    <property type="match status" value="1"/>
</dbReference>
<dbReference type="Proteomes" id="UP000184480">
    <property type="component" value="Unassembled WGS sequence"/>
</dbReference>
<evidence type="ECO:0000313" key="4">
    <source>
        <dbReference type="Proteomes" id="UP000184480"/>
    </source>
</evidence>
<dbReference type="Pfam" id="PF01895">
    <property type="entry name" value="PhoU"/>
    <property type="match status" value="2"/>
</dbReference>
<accession>A0A1M4U3M5</accession>
<sequence length="226" mass="26050">MTTNMKSKQLKVLLNDFELLSQTVLLQLQLSAKLLQDSTIESLQEEAESNELIIDRLEIKIREEVVYSIFQFTPKAADLRRIITYQDTTTNLERIGDMLLNIIHYSKETNLHLSEFAEERKQISKMFQYVDEMLRNAIISFTNEDSSLAYGVIEEDDKVDKLFHDVSRFTQTSFSGKALTEDEVRNIININAIAHNLERIGDSATNISEATIYLTEGRDIRHGNKK</sequence>
<dbReference type="RefSeq" id="WP_062175567.1">
    <property type="nucleotide sequence ID" value="NZ_BBXL01000001.1"/>
</dbReference>
<reference evidence="4" key="1">
    <citation type="submission" date="2016-11" db="EMBL/GenBank/DDBJ databases">
        <authorList>
            <person name="Varghese N."/>
            <person name="Submissions S."/>
        </authorList>
    </citation>
    <scope>NUCLEOTIDE SEQUENCE [LARGE SCALE GENOMIC DNA]</scope>
    <source>
        <strain evidence="4">DSM 27370</strain>
    </source>
</reference>
<dbReference type="GO" id="GO:0030643">
    <property type="term" value="P:intracellular phosphate ion homeostasis"/>
    <property type="evidence" value="ECO:0007669"/>
    <property type="project" value="InterPro"/>
</dbReference>
<name>A0A1M4U3M5_9BACT</name>
<dbReference type="AlphaFoldDB" id="A0A1M4U3M5"/>
<dbReference type="EMBL" id="FQUC01000001">
    <property type="protein sequence ID" value="SHE51250.1"/>
    <property type="molecule type" value="Genomic_DNA"/>
</dbReference>
<organism evidence="3 4">
    <name type="scientific">Dysgonomonas macrotermitis</name>
    <dbReference type="NCBI Taxonomy" id="1346286"/>
    <lineage>
        <taxon>Bacteria</taxon>
        <taxon>Pseudomonadati</taxon>
        <taxon>Bacteroidota</taxon>
        <taxon>Bacteroidia</taxon>
        <taxon>Bacteroidales</taxon>
        <taxon>Dysgonomonadaceae</taxon>
        <taxon>Dysgonomonas</taxon>
    </lineage>
</organism>
<proteinExistence type="inferred from homology"/>
<dbReference type="NCBIfam" id="TIGR02135">
    <property type="entry name" value="phoU_full"/>
    <property type="match status" value="1"/>
</dbReference>
<protein>
    <submittedName>
        <fullName evidence="3">Phosphate transport system protein</fullName>
    </submittedName>
</protein>
<comment type="similarity">
    <text evidence="1">Belongs to the PhoU family.</text>
</comment>
<dbReference type="InterPro" id="IPR026022">
    <property type="entry name" value="PhoU_dom"/>
</dbReference>
<dbReference type="GO" id="GO:0045936">
    <property type="term" value="P:negative regulation of phosphate metabolic process"/>
    <property type="evidence" value="ECO:0007669"/>
    <property type="project" value="InterPro"/>
</dbReference>